<comment type="catalytic activity">
    <reaction evidence="1 9">
        <text>N-(5-phospho-beta-D-ribosyl)anthranilate = 1-(2-carboxyphenylamino)-1-deoxy-D-ribulose 5-phosphate</text>
        <dbReference type="Rhea" id="RHEA:21540"/>
        <dbReference type="ChEBI" id="CHEBI:18277"/>
        <dbReference type="ChEBI" id="CHEBI:58613"/>
        <dbReference type="EC" id="5.3.1.24"/>
    </reaction>
</comment>
<reference evidence="11 13" key="2">
    <citation type="submission" date="2007-08" db="EMBL/GenBank/DDBJ databases">
        <authorList>
            <person name="Fulton L."/>
            <person name="Clifton S."/>
            <person name="Fulton B."/>
            <person name="Xu J."/>
            <person name="Minx P."/>
            <person name="Pepin K.H."/>
            <person name="Johnson M."/>
            <person name="Thiruvilangam P."/>
            <person name="Bhonagiri V."/>
            <person name="Nash W.E."/>
            <person name="Wang C."/>
            <person name="Mardis E.R."/>
            <person name="Wilson R.K."/>
        </authorList>
    </citation>
    <scope>NUCLEOTIDE SEQUENCE [LARGE SCALE GENOMIC DNA]</scope>
    <source>
        <strain evidence="11 13">DSM 753</strain>
    </source>
</reference>
<comment type="similarity">
    <text evidence="9">Belongs to the TrpF family.</text>
</comment>
<protein>
    <recommendedName>
        <fullName evidence="4 9">N-(5'-phosphoribosyl)anthranilate isomerase</fullName>
        <shortName evidence="9">PRAI</shortName>
        <ecNumber evidence="3 9">5.3.1.24</ecNumber>
    </recommendedName>
</protein>
<dbReference type="CDD" id="cd00405">
    <property type="entry name" value="PRAI"/>
    <property type="match status" value="1"/>
</dbReference>
<reference evidence="11 13" key="1">
    <citation type="submission" date="2007-08" db="EMBL/GenBank/DDBJ databases">
        <title>Draft genome sequence of Clostridium leptum (DSM 753).</title>
        <authorList>
            <person name="Sudarsanam P."/>
            <person name="Ley R."/>
            <person name="Guruge J."/>
            <person name="Turnbaugh P.J."/>
            <person name="Mahowald M."/>
            <person name="Liep D."/>
            <person name="Gordon J."/>
        </authorList>
    </citation>
    <scope>NUCLEOTIDE SEQUENCE [LARGE SCALE GENOMIC DNA]</scope>
    <source>
        <strain evidence="11 13">DSM 753</strain>
    </source>
</reference>
<evidence type="ECO:0000256" key="9">
    <source>
        <dbReference type="HAMAP-Rule" id="MF_00135"/>
    </source>
</evidence>
<dbReference type="AlphaFoldDB" id="A7VSW9"/>
<dbReference type="GO" id="GO:0004640">
    <property type="term" value="F:phosphoribosylanthranilate isomerase activity"/>
    <property type="evidence" value="ECO:0007669"/>
    <property type="project" value="UniProtKB-UniRule"/>
</dbReference>
<keyword evidence="5 9" id="KW-0028">Amino-acid biosynthesis</keyword>
<dbReference type="GO" id="GO:0000162">
    <property type="term" value="P:L-tryptophan biosynthetic process"/>
    <property type="evidence" value="ECO:0007669"/>
    <property type="project" value="UniProtKB-UniRule"/>
</dbReference>
<accession>A7VSW9</accession>
<dbReference type="EMBL" id="NOXF01000005">
    <property type="protein sequence ID" value="PEQ24533.1"/>
    <property type="molecule type" value="Genomic_DNA"/>
</dbReference>
<dbReference type="SUPFAM" id="SSF51366">
    <property type="entry name" value="Ribulose-phoshate binding barrel"/>
    <property type="match status" value="1"/>
</dbReference>
<evidence type="ECO:0000313" key="12">
    <source>
        <dbReference type="EMBL" id="PEQ24533.1"/>
    </source>
</evidence>
<evidence type="ECO:0000256" key="7">
    <source>
        <dbReference type="ARBA" id="ARBA00023141"/>
    </source>
</evidence>
<proteinExistence type="inferred from homology"/>
<dbReference type="InterPro" id="IPR044643">
    <property type="entry name" value="TrpF_fam"/>
</dbReference>
<keyword evidence="14" id="KW-1185">Reference proteome</keyword>
<dbReference type="InterPro" id="IPR013785">
    <property type="entry name" value="Aldolase_TIM"/>
</dbReference>
<keyword evidence="7 9" id="KW-0057">Aromatic amino acid biosynthesis</keyword>
<dbReference type="PANTHER" id="PTHR42894">
    <property type="entry name" value="N-(5'-PHOSPHORIBOSYL)ANTHRANILATE ISOMERASE"/>
    <property type="match status" value="1"/>
</dbReference>
<dbReference type="PANTHER" id="PTHR42894:SF1">
    <property type="entry name" value="N-(5'-PHOSPHORIBOSYL)ANTHRANILATE ISOMERASE"/>
    <property type="match status" value="1"/>
</dbReference>
<evidence type="ECO:0000259" key="10">
    <source>
        <dbReference type="Pfam" id="PF00697"/>
    </source>
</evidence>
<dbReference type="EC" id="5.3.1.24" evidence="3 9"/>
<evidence type="ECO:0000256" key="4">
    <source>
        <dbReference type="ARBA" id="ARBA00022272"/>
    </source>
</evidence>
<name>A7VSW9_9FIRM</name>
<evidence type="ECO:0000313" key="14">
    <source>
        <dbReference type="Proteomes" id="UP000220611"/>
    </source>
</evidence>
<organism evidence="11 13">
    <name type="scientific">[Clostridium] leptum DSM 753</name>
    <dbReference type="NCBI Taxonomy" id="428125"/>
    <lineage>
        <taxon>Bacteria</taxon>
        <taxon>Bacillati</taxon>
        <taxon>Bacillota</taxon>
        <taxon>Clostridia</taxon>
        <taxon>Eubacteriales</taxon>
        <taxon>Oscillospiraceae</taxon>
        <taxon>Oscillospiraceae incertae sedis</taxon>
    </lineage>
</organism>
<reference evidence="12 14" key="3">
    <citation type="submission" date="2017-07" db="EMBL/GenBank/DDBJ databases">
        <title>Prevalence of linear plasmids in Cutibacterium (Propionibacterium) acnes isolates obtained from prostatic tissue.</title>
        <authorList>
            <person name="Davidsson S."/>
            <person name="Carlsson J."/>
            <person name="Molling P."/>
            <person name="Andren O."/>
            <person name="Andersson S.-O."/>
            <person name="Brzuszkiewicz E."/>
            <person name="Poehlein A."/>
            <person name="Al-Zeer M."/>
            <person name="Brinkmann V."/>
            <person name="Scavenius C."/>
            <person name="Nazipi S."/>
            <person name="Soderquist B."/>
            <person name="Bruggemann H."/>
        </authorList>
    </citation>
    <scope>NUCLEOTIDE SEQUENCE [LARGE SCALE GENOMIC DNA]</scope>
    <source>
        <strain evidence="12 14">DSM 753</strain>
    </source>
</reference>
<feature type="domain" description="N-(5'phosphoribosyl) anthranilate isomerase (PRAI)" evidence="10">
    <location>
        <begin position="5"/>
        <end position="194"/>
    </location>
</feature>
<dbReference type="Proteomes" id="UP000220611">
    <property type="component" value="Unassembled WGS sequence"/>
</dbReference>
<dbReference type="Proteomes" id="UP000003490">
    <property type="component" value="Unassembled WGS sequence"/>
</dbReference>
<dbReference type="HAMAP" id="MF_00135">
    <property type="entry name" value="PRAI"/>
    <property type="match status" value="1"/>
</dbReference>
<dbReference type="UniPathway" id="UPA00035">
    <property type="reaction ID" value="UER00042"/>
</dbReference>
<dbReference type="Pfam" id="PF00697">
    <property type="entry name" value="PRAI"/>
    <property type="match status" value="1"/>
</dbReference>
<dbReference type="InterPro" id="IPR001240">
    <property type="entry name" value="PRAI_dom"/>
</dbReference>
<evidence type="ECO:0000256" key="8">
    <source>
        <dbReference type="ARBA" id="ARBA00023235"/>
    </source>
</evidence>
<comment type="caution">
    <text evidence="11">The sequence shown here is derived from an EMBL/GenBank/DDBJ whole genome shotgun (WGS) entry which is preliminary data.</text>
</comment>
<evidence type="ECO:0000313" key="13">
    <source>
        <dbReference type="Proteomes" id="UP000003490"/>
    </source>
</evidence>
<evidence type="ECO:0000313" key="11">
    <source>
        <dbReference type="EMBL" id="EDO61265.1"/>
    </source>
</evidence>
<dbReference type="eggNOG" id="COG0135">
    <property type="taxonomic scope" value="Bacteria"/>
</dbReference>
<comment type="pathway">
    <text evidence="2 9">Amino-acid biosynthesis; L-tryptophan biosynthesis; L-tryptophan from chorismate: step 3/5.</text>
</comment>
<evidence type="ECO:0000256" key="5">
    <source>
        <dbReference type="ARBA" id="ARBA00022605"/>
    </source>
</evidence>
<evidence type="ECO:0000256" key="3">
    <source>
        <dbReference type="ARBA" id="ARBA00012572"/>
    </source>
</evidence>
<gene>
    <name evidence="9 11" type="primary">trpF</name>
    <name evidence="12" type="ORF">CH238_08185</name>
    <name evidence="11" type="ORF">CLOLEP_01660</name>
</gene>
<dbReference type="EMBL" id="ABCB02000018">
    <property type="protein sequence ID" value="EDO61265.1"/>
    <property type="molecule type" value="Genomic_DNA"/>
</dbReference>
<sequence>MTKIKFCGLSRTCDIENANELKPDYIGFVFAPKSRRYVTYEKAAELKSRLSSEIQAVGVFVNEDPQNIAKLLQDDIIDIAQLHGDEDEDYIAQLRLLTDKKIIKAFRIKTVKDIKIAEQSTADYILLDSGAGTGEVFDWGFVKSIRRPYFLAGGLDARNAASAVKALYPFAVDVSSGIETDGVKDKTKMAAFIAAVRKEAGL</sequence>
<dbReference type="OrthoDB" id="9786954at2"/>
<evidence type="ECO:0000256" key="6">
    <source>
        <dbReference type="ARBA" id="ARBA00022822"/>
    </source>
</evidence>
<evidence type="ECO:0000256" key="2">
    <source>
        <dbReference type="ARBA" id="ARBA00004664"/>
    </source>
</evidence>
<dbReference type="HOGENOM" id="CLU_076364_1_0_9"/>
<dbReference type="InterPro" id="IPR011060">
    <property type="entry name" value="RibuloseP-bd_barrel"/>
</dbReference>
<keyword evidence="6 9" id="KW-0822">Tryptophan biosynthesis</keyword>
<dbReference type="Gene3D" id="3.20.20.70">
    <property type="entry name" value="Aldolase class I"/>
    <property type="match status" value="1"/>
</dbReference>
<keyword evidence="8 9" id="KW-0413">Isomerase</keyword>
<evidence type="ECO:0000256" key="1">
    <source>
        <dbReference type="ARBA" id="ARBA00001164"/>
    </source>
</evidence>